<dbReference type="Pfam" id="PF00535">
    <property type="entry name" value="Glycos_transf_2"/>
    <property type="match status" value="1"/>
</dbReference>
<keyword evidence="3" id="KW-1185">Reference proteome</keyword>
<dbReference type="InterPro" id="IPR001173">
    <property type="entry name" value="Glyco_trans_2-like"/>
</dbReference>
<keyword evidence="2" id="KW-0808">Transferase</keyword>
<evidence type="ECO:0000313" key="3">
    <source>
        <dbReference type="Proteomes" id="UP000192660"/>
    </source>
</evidence>
<organism evidence="2 3">
    <name type="scientific">Sulfobacillus thermosulfidooxidans (strain DSM 9293 / VKM B-1269 / AT-1)</name>
    <dbReference type="NCBI Taxonomy" id="929705"/>
    <lineage>
        <taxon>Bacteria</taxon>
        <taxon>Bacillati</taxon>
        <taxon>Bacillota</taxon>
        <taxon>Clostridia</taxon>
        <taxon>Eubacteriales</taxon>
        <taxon>Clostridiales Family XVII. Incertae Sedis</taxon>
        <taxon>Sulfobacillus</taxon>
    </lineage>
</organism>
<evidence type="ECO:0000313" key="2">
    <source>
        <dbReference type="EMBL" id="SMC05213.1"/>
    </source>
</evidence>
<accession>A0A1W1WHI2</accession>
<protein>
    <submittedName>
        <fullName evidence="2">Glycosyl transferase family 2</fullName>
    </submittedName>
</protein>
<sequence>MTWWGALGLALSLYGAVVALEWLYSRILPWPGLVPAAITVVLYVRDQESVLERAVSDLSEIWQDAAWQRRDMEILIVDGGSSDQTLAIAKRLERRFPFITVAPSHLDKGQVLDICQHDVILWVDLTQMNPYVPLATLKSLLLQSEPVMIRSIG</sequence>
<evidence type="ECO:0000259" key="1">
    <source>
        <dbReference type="Pfam" id="PF00535"/>
    </source>
</evidence>
<dbReference type="GO" id="GO:0016740">
    <property type="term" value="F:transferase activity"/>
    <property type="evidence" value="ECO:0007669"/>
    <property type="project" value="UniProtKB-KW"/>
</dbReference>
<dbReference type="Gene3D" id="3.90.550.10">
    <property type="entry name" value="Spore Coat Polysaccharide Biosynthesis Protein SpsA, Chain A"/>
    <property type="match status" value="1"/>
</dbReference>
<dbReference type="Proteomes" id="UP000192660">
    <property type="component" value="Unassembled WGS sequence"/>
</dbReference>
<dbReference type="SUPFAM" id="SSF53448">
    <property type="entry name" value="Nucleotide-diphospho-sugar transferases"/>
    <property type="match status" value="1"/>
</dbReference>
<dbReference type="AlphaFoldDB" id="A0A1W1WHI2"/>
<name>A0A1W1WHI2_SULTA</name>
<proteinExistence type="predicted"/>
<reference evidence="3" key="1">
    <citation type="submission" date="2017-04" db="EMBL/GenBank/DDBJ databases">
        <authorList>
            <person name="Varghese N."/>
            <person name="Submissions S."/>
        </authorList>
    </citation>
    <scope>NUCLEOTIDE SEQUENCE [LARGE SCALE GENOMIC DNA]</scope>
    <source>
        <strain evidence="3">DSM 9293</strain>
    </source>
</reference>
<dbReference type="EMBL" id="FWWY01000001">
    <property type="protein sequence ID" value="SMC05213.1"/>
    <property type="molecule type" value="Genomic_DNA"/>
</dbReference>
<dbReference type="STRING" id="28034.BFX07_14240"/>
<dbReference type="InterPro" id="IPR029044">
    <property type="entry name" value="Nucleotide-diphossugar_trans"/>
</dbReference>
<gene>
    <name evidence="2" type="ORF">SAMN00768000_2096</name>
</gene>
<feature type="domain" description="Glycosyltransferase 2-like" evidence="1">
    <location>
        <begin position="40"/>
        <end position="104"/>
    </location>
</feature>
<dbReference type="RefSeq" id="WP_176213231.1">
    <property type="nucleotide sequence ID" value="NZ_FWWY01000001.1"/>
</dbReference>